<dbReference type="Pfam" id="PF02627">
    <property type="entry name" value="CMD"/>
    <property type="match status" value="1"/>
</dbReference>
<feature type="domain" description="Carboxymuconolactone decarboxylase-like" evidence="1">
    <location>
        <begin position="4"/>
        <end position="69"/>
    </location>
</feature>
<dbReference type="Proteomes" id="UP001183202">
    <property type="component" value="Unassembled WGS sequence"/>
</dbReference>
<proteinExistence type="predicted"/>
<evidence type="ECO:0000313" key="2">
    <source>
        <dbReference type="EMBL" id="MDT0353122.1"/>
    </source>
</evidence>
<dbReference type="PANTHER" id="PTHR34846">
    <property type="entry name" value="4-CARBOXYMUCONOLACTONE DECARBOXYLASE FAMILY PROTEIN (AFU_ORTHOLOGUE AFUA_6G11590)"/>
    <property type="match status" value="1"/>
</dbReference>
<reference evidence="3" key="1">
    <citation type="submission" date="2023-07" db="EMBL/GenBank/DDBJ databases">
        <title>30 novel species of actinomycetes from the DSMZ collection.</title>
        <authorList>
            <person name="Nouioui I."/>
        </authorList>
    </citation>
    <scope>NUCLEOTIDE SEQUENCE [LARGE SCALE GENOMIC DNA]</scope>
    <source>
        <strain evidence="3">DSM 45834</strain>
    </source>
</reference>
<organism evidence="2 3">
    <name type="scientific">Pseudonocardia charpentierae</name>
    <dbReference type="NCBI Taxonomy" id="3075545"/>
    <lineage>
        <taxon>Bacteria</taxon>
        <taxon>Bacillati</taxon>
        <taxon>Actinomycetota</taxon>
        <taxon>Actinomycetes</taxon>
        <taxon>Pseudonocardiales</taxon>
        <taxon>Pseudonocardiaceae</taxon>
        <taxon>Pseudonocardia</taxon>
    </lineage>
</organism>
<name>A0ABU2NGM3_9PSEU</name>
<keyword evidence="3" id="KW-1185">Reference proteome</keyword>
<protein>
    <submittedName>
        <fullName evidence="2">Carboxymuconolactone decarboxylase family protein</fullName>
    </submittedName>
</protein>
<comment type="caution">
    <text evidence="2">The sequence shown here is derived from an EMBL/GenBank/DDBJ whole genome shotgun (WGS) entry which is preliminary data.</text>
</comment>
<dbReference type="EMBL" id="JAVREJ010000026">
    <property type="protein sequence ID" value="MDT0353122.1"/>
    <property type="molecule type" value="Genomic_DNA"/>
</dbReference>
<accession>A0ABU2NGM3</accession>
<dbReference type="RefSeq" id="WP_311559636.1">
    <property type="nucleotide sequence ID" value="NZ_JAVREJ010000026.1"/>
</dbReference>
<dbReference type="InterPro" id="IPR003779">
    <property type="entry name" value="CMD-like"/>
</dbReference>
<dbReference type="PANTHER" id="PTHR34846:SF11">
    <property type="entry name" value="4-CARBOXYMUCONOLACTONE DECARBOXYLASE FAMILY PROTEIN (AFU_ORTHOLOGUE AFUA_6G11590)"/>
    <property type="match status" value="1"/>
</dbReference>
<evidence type="ECO:0000313" key="3">
    <source>
        <dbReference type="Proteomes" id="UP001183202"/>
    </source>
</evidence>
<evidence type="ECO:0000259" key="1">
    <source>
        <dbReference type="Pfam" id="PF02627"/>
    </source>
</evidence>
<gene>
    <name evidence="2" type="ORF">RM445_26775</name>
</gene>
<dbReference type="Gene3D" id="1.20.1290.10">
    <property type="entry name" value="AhpD-like"/>
    <property type="match status" value="1"/>
</dbReference>
<dbReference type="SUPFAM" id="SSF69118">
    <property type="entry name" value="AhpD-like"/>
    <property type="match status" value="1"/>
</dbReference>
<dbReference type="InterPro" id="IPR029032">
    <property type="entry name" value="AhpD-like"/>
</dbReference>
<sequence>MRSPELLTRVQKVGETLRFHSVLPARLTELATLVVARVWTQQFEWCVHAPLAVAAGVAPETVEALRHGRRPPTLPDDERRVVDLVHELLAHHGLSDATYEDAVAALGERGVVELVGLIGYFTMLSMVLNVARTPPDATDVPLLPLLPA</sequence>